<evidence type="ECO:0000256" key="8">
    <source>
        <dbReference type="ARBA" id="ARBA00024647"/>
    </source>
</evidence>
<dbReference type="PANTHER" id="PTHR11361:SF34">
    <property type="entry name" value="DNA MISMATCH REPAIR PROTEIN MSH1, MITOCHONDRIAL"/>
    <property type="match status" value="1"/>
</dbReference>
<dbReference type="FunFam" id="1.10.1420.10:FF:000007">
    <property type="entry name" value="DNA mismatch repair protein MutS"/>
    <property type="match status" value="1"/>
</dbReference>
<dbReference type="STRING" id="341036.SAMN05660649_01725"/>
<organism evidence="12 13">
    <name type="scientific">Desulfotruncus arcticus DSM 17038</name>
    <dbReference type="NCBI Taxonomy" id="1121424"/>
    <lineage>
        <taxon>Bacteria</taxon>
        <taxon>Bacillati</taxon>
        <taxon>Bacillota</taxon>
        <taxon>Clostridia</taxon>
        <taxon>Eubacteriales</taxon>
        <taxon>Desulfallaceae</taxon>
        <taxon>Desulfotruncus</taxon>
    </lineage>
</organism>
<dbReference type="Pfam" id="PF01624">
    <property type="entry name" value="MutS_I"/>
    <property type="match status" value="1"/>
</dbReference>
<dbReference type="InterPro" id="IPR007861">
    <property type="entry name" value="DNA_mismatch_repair_MutS_clamp"/>
</dbReference>
<keyword evidence="13" id="KW-1185">Reference proteome</keyword>
<dbReference type="Gene3D" id="3.40.1170.10">
    <property type="entry name" value="DNA repair protein MutS, domain I"/>
    <property type="match status" value="1"/>
</dbReference>
<evidence type="ECO:0000256" key="4">
    <source>
        <dbReference type="ARBA" id="ARBA00022763"/>
    </source>
</evidence>
<dbReference type="SUPFAM" id="SSF48334">
    <property type="entry name" value="DNA repair protein MutS, domain III"/>
    <property type="match status" value="1"/>
</dbReference>
<dbReference type="GO" id="GO:0005829">
    <property type="term" value="C:cytosol"/>
    <property type="evidence" value="ECO:0007669"/>
    <property type="project" value="TreeGrafter"/>
</dbReference>
<keyword evidence="5 9" id="KW-0067">ATP-binding</keyword>
<evidence type="ECO:0000256" key="3">
    <source>
        <dbReference type="ARBA" id="ARBA00022741"/>
    </source>
</evidence>
<dbReference type="EMBL" id="FOOX01000005">
    <property type="protein sequence ID" value="SFG46612.1"/>
    <property type="molecule type" value="Genomic_DNA"/>
</dbReference>
<dbReference type="RefSeq" id="WP_092470664.1">
    <property type="nucleotide sequence ID" value="NZ_FOOX01000005.1"/>
</dbReference>
<dbReference type="HAMAP" id="MF_00096">
    <property type="entry name" value="MutS"/>
    <property type="match status" value="1"/>
</dbReference>
<dbReference type="SMART" id="SM00534">
    <property type="entry name" value="MUTSac"/>
    <property type="match status" value="1"/>
</dbReference>
<keyword evidence="7 9" id="KW-0234">DNA repair</keyword>
<dbReference type="NCBIfam" id="TIGR01070">
    <property type="entry name" value="mutS1"/>
    <property type="match status" value="1"/>
</dbReference>
<dbReference type="InterPro" id="IPR007696">
    <property type="entry name" value="DNA_mismatch_repair_MutS_core"/>
</dbReference>
<dbReference type="FunFam" id="3.40.1170.10:FF:000001">
    <property type="entry name" value="DNA mismatch repair protein MutS"/>
    <property type="match status" value="1"/>
</dbReference>
<dbReference type="NCBIfam" id="NF003810">
    <property type="entry name" value="PRK05399.1"/>
    <property type="match status" value="1"/>
</dbReference>
<dbReference type="InterPro" id="IPR036678">
    <property type="entry name" value="MutS_con_dom_sf"/>
</dbReference>
<dbReference type="InterPro" id="IPR000432">
    <property type="entry name" value="DNA_mismatch_repair_MutS_C"/>
</dbReference>
<dbReference type="GO" id="GO:0005524">
    <property type="term" value="F:ATP binding"/>
    <property type="evidence" value="ECO:0007669"/>
    <property type="project" value="UniProtKB-UniRule"/>
</dbReference>
<sequence>MSFTPMIQQYLQIKQQYKDSILFFRMGDFYEMFFEDAVNASKLLEITLTARDGGAGKKVPMCGVPHHAAETYIARLISKGCKVAVCEQVEDPKEVKGLVKREVIRVITPGTVIEGQCLEDKQNNYLASVLGESGCFGLAYTDVSTGLFMFTEYTGENAVTEVMDEVFRLQPSEFLAPGSSSGFITNYLGQNKNAVITTIDEENYKYENCLKLIKDQFGADWVQEESVSLKLGVRAAGAILNYLLETQKRTLQQLAAPKVYFSNQYLKIDSSSRRNLELTKSIKDGTRWGTLIWVLDYTSTAMGGRLLKLWVEQPLVNVHEINMRLDAVEELSKNLLLRKRIKDYLKDVYDLERLASKVSYGTANARDLLALKKSFYLLPSIKMALVSCEAELIVKIEQSLDEMKDLMNILSRAIADEPPVSVRDGGIIRGGYHPEVDRLREASRSGKDWLARIESEEREKTGIKTLKVGYNKVFGYYIEVTKSNLNLVPEYYTRRQTLVNAERFITPQIKEYEELIMGAEDRLTQLEYDLFTELRQKVCAEVPMIQQLANKLAVLDVLISLAEAAQSLNYVRPLVNNSNRIIINEGRHPVVERVMGAGEFVPNEARLDRENRLILLTGPNMAGKSTYMRQVALITLMAQIGSFVPASSAEIGIVDQIFTRIGAADDLAGGRSTFMVEMSECTEIVKKATSESLIIMDEVGRGTSTYDGISIARALVEYIHNTIKARTLFSTHYHELTDLEELPGICNYTIDVREKDETIIFLRKVLPGKVDRSYGIQVAKLAGLPELVLSRAKNFLIELEENKTHNSHKKVISAGQDQKSCKNCSSKAIVEELSRIDPVRMTPMEALNRIASWKEKLENQHGIENKLLKDINIFSKN</sequence>
<dbReference type="PIRSF" id="PIRSF037677">
    <property type="entry name" value="DNA_mis_repair_Msh6"/>
    <property type="match status" value="1"/>
</dbReference>
<dbReference type="GO" id="GO:0030983">
    <property type="term" value="F:mismatched DNA binding"/>
    <property type="evidence" value="ECO:0007669"/>
    <property type="project" value="InterPro"/>
</dbReference>
<comment type="function">
    <text evidence="8 9">This protein is involved in the repair of mismatches in DNA. It is possible that it carries out the mismatch recognition step. This protein has a weak ATPase activity.</text>
</comment>
<dbReference type="GO" id="GO:0140664">
    <property type="term" value="F:ATP-dependent DNA damage sensor activity"/>
    <property type="evidence" value="ECO:0007669"/>
    <property type="project" value="InterPro"/>
</dbReference>
<gene>
    <name evidence="9" type="primary">mutS</name>
    <name evidence="12" type="ORF">SAMN05660649_01725</name>
</gene>
<dbReference type="GO" id="GO:0003684">
    <property type="term" value="F:damaged DNA binding"/>
    <property type="evidence" value="ECO:0007669"/>
    <property type="project" value="UniProtKB-UniRule"/>
</dbReference>
<dbReference type="Gene3D" id="3.30.420.110">
    <property type="entry name" value="MutS, connector domain"/>
    <property type="match status" value="1"/>
</dbReference>
<dbReference type="FunFam" id="3.40.50.300:FF:000870">
    <property type="entry name" value="MutS protein homolog 4"/>
    <property type="match status" value="1"/>
</dbReference>
<dbReference type="InterPro" id="IPR027417">
    <property type="entry name" value="P-loop_NTPase"/>
</dbReference>
<dbReference type="InterPro" id="IPR016151">
    <property type="entry name" value="DNA_mismatch_repair_MutS_N"/>
</dbReference>
<feature type="domain" description="DNA mismatch repair proteins mutS family" evidence="11">
    <location>
        <begin position="692"/>
        <end position="708"/>
    </location>
</feature>
<evidence type="ECO:0000256" key="7">
    <source>
        <dbReference type="ARBA" id="ARBA00023204"/>
    </source>
</evidence>
<evidence type="ECO:0000256" key="5">
    <source>
        <dbReference type="ARBA" id="ARBA00022840"/>
    </source>
</evidence>
<evidence type="ECO:0000256" key="2">
    <source>
        <dbReference type="ARBA" id="ARBA00021982"/>
    </source>
</evidence>
<dbReference type="Pfam" id="PF05192">
    <property type="entry name" value="MutS_III"/>
    <property type="match status" value="1"/>
</dbReference>
<accession>A0A1I2S1B1</accession>
<dbReference type="PROSITE" id="PS00486">
    <property type="entry name" value="DNA_MISMATCH_REPAIR_2"/>
    <property type="match status" value="1"/>
</dbReference>
<dbReference type="CDD" id="cd03284">
    <property type="entry name" value="ABC_MutS1"/>
    <property type="match status" value="1"/>
</dbReference>
<dbReference type="Pfam" id="PF05190">
    <property type="entry name" value="MutS_IV"/>
    <property type="match status" value="1"/>
</dbReference>
<feature type="binding site" evidence="9">
    <location>
        <begin position="618"/>
        <end position="625"/>
    </location>
    <ligand>
        <name>ATP</name>
        <dbReference type="ChEBI" id="CHEBI:30616"/>
    </ligand>
</feature>
<dbReference type="Proteomes" id="UP000199337">
    <property type="component" value="Unassembled WGS sequence"/>
</dbReference>
<dbReference type="SUPFAM" id="SSF53150">
    <property type="entry name" value="DNA repair protein MutS, domain II"/>
    <property type="match status" value="1"/>
</dbReference>
<dbReference type="SUPFAM" id="SSF55271">
    <property type="entry name" value="DNA repair protein MutS, domain I"/>
    <property type="match status" value="1"/>
</dbReference>
<dbReference type="Pfam" id="PF00488">
    <property type="entry name" value="MutS_V"/>
    <property type="match status" value="1"/>
</dbReference>
<dbReference type="InterPro" id="IPR005748">
    <property type="entry name" value="DNA_mismatch_repair_MutS"/>
</dbReference>
<keyword evidence="3 9" id="KW-0547">Nucleotide-binding</keyword>
<keyword evidence="6 9" id="KW-0238">DNA-binding</keyword>
<name>A0A1I2S1B1_9FIRM</name>
<dbReference type="SUPFAM" id="SSF52540">
    <property type="entry name" value="P-loop containing nucleoside triphosphate hydrolases"/>
    <property type="match status" value="1"/>
</dbReference>
<dbReference type="Pfam" id="PF05188">
    <property type="entry name" value="MutS_II"/>
    <property type="match status" value="1"/>
</dbReference>
<dbReference type="InterPro" id="IPR036187">
    <property type="entry name" value="DNA_mismatch_repair_MutS_sf"/>
</dbReference>
<dbReference type="InterPro" id="IPR017261">
    <property type="entry name" value="DNA_mismatch_repair_MutS/MSH"/>
</dbReference>
<dbReference type="InterPro" id="IPR007860">
    <property type="entry name" value="DNA_mmatch_repair_MutS_con_dom"/>
</dbReference>
<protein>
    <recommendedName>
        <fullName evidence="2 9">DNA mismatch repair protein MutS</fullName>
    </recommendedName>
</protein>
<evidence type="ECO:0000256" key="1">
    <source>
        <dbReference type="ARBA" id="ARBA00006271"/>
    </source>
</evidence>
<proteinExistence type="inferred from homology"/>
<evidence type="ECO:0000313" key="12">
    <source>
        <dbReference type="EMBL" id="SFG46612.1"/>
    </source>
</evidence>
<dbReference type="InterPro" id="IPR007695">
    <property type="entry name" value="DNA_mismatch_repair_MutS-lik_N"/>
</dbReference>
<dbReference type="SMART" id="SM00533">
    <property type="entry name" value="MUTSd"/>
    <property type="match status" value="1"/>
</dbReference>
<evidence type="ECO:0000313" key="13">
    <source>
        <dbReference type="Proteomes" id="UP000199337"/>
    </source>
</evidence>
<keyword evidence="4 9" id="KW-0227">DNA damage</keyword>
<dbReference type="Gene3D" id="1.10.1420.10">
    <property type="match status" value="2"/>
</dbReference>
<comment type="similarity">
    <text evidence="1 9 10">Belongs to the DNA mismatch repair MutS family.</text>
</comment>
<dbReference type="Gene3D" id="3.40.50.300">
    <property type="entry name" value="P-loop containing nucleotide triphosphate hydrolases"/>
    <property type="match status" value="1"/>
</dbReference>
<evidence type="ECO:0000256" key="9">
    <source>
        <dbReference type="HAMAP-Rule" id="MF_00096"/>
    </source>
</evidence>
<dbReference type="PANTHER" id="PTHR11361">
    <property type="entry name" value="DNA MISMATCH REPAIR PROTEIN MUTS FAMILY MEMBER"/>
    <property type="match status" value="1"/>
</dbReference>
<evidence type="ECO:0000256" key="6">
    <source>
        <dbReference type="ARBA" id="ARBA00023125"/>
    </source>
</evidence>
<dbReference type="AlphaFoldDB" id="A0A1I2S1B1"/>
<dbReference type="InterPro" id="IPR045076">
    <property type="entry name" value="MutS"/>
</dbReference>
<dbReference type="GO" id="GO:0006298">
    <property type="term" value="P:mismatch repair"/>
    <property type="evidence" value="ECO:0007669"/>
    <property type="project" value="UniProtKB-UniRule"/>
</dbReference>
<dbReference type="OrthoDB" id="9802448at2"/>
<reference evidence="13" key="1">
    <citation type="submission" date="2016-10" db="EMBL/GenBank/DDBJ databases">
        <authorList>
            <person name="Varghese N."/>
            <person name="Submissions S."/>
        </authorList>
    </citation>
    <scope>NUCLEOTIDE SEQUENCE [LARGE SCALE GENOMIC DNA]</scope>
    <source>
        <strain evidence="13">DSM 17038</strain>
    </source>
</reference>
<evidence type="ECO:0000256" key="10">
    <source>
        <dbReference type="RuleBase" id="RU003756"/>
    </source>
</evidence>
<evidence type="ECO:0000259" key="11">
    <source>
        <dbReference type="PROSITE" id="PS00486"/>
    </source>
</evidence>